<name>A0ABM4B339_HYDVU</name>
<dbReference type="InterPro" id="IPR040350">
    <property type="entry name" value="TMEM272"/>
</dbReference>
<keyword evidence="2" id="KW-1185">Reference proteome</keyword>
<reference evidence="3" key="2">
    <citation type="submission" date="2025-08" db="UniProtKB">
        <authorList>
            <consortium name="RefSeq"/>
        </authorList>
    </citation>
    <scope>IDENTIFICATION</scope>
</reference>
<sequence>MADKEFQKLEDENQKKGVLGNPRKNLLFGCCQGNALLSSFMEDTSACIIGIFVVILTLYIGLFVSMITIGALAKDKCQIEPMIPIYLIVVGVTGIALAMCGCLKPIHIEINVTRRRIIWLFGLLFYLI</sequence>
<dbReference type="RefSeq" id="XP_065643213.1">
    <property type="nucleotide sequence ID" value="XM_065787141.1"/>
</dbReference>
<keyword evidence="1" id="KW-0812">Transmembrane</keyword>
<accession>A0ABM4B339</accession>
<dbReference type="GeneID" id="136074940"/>
<dbReference type="Proteomes" id="UP001652625">
    <property type="component" value="Chromosome 01"/>
</dbReference>
<keyword evidence="1" id="KW-0472">Membrane</keyword>
<feature type="transmembrane region" description="Helical" evidence="1">
    <location>
        <begin position="85"/>
        <end position="106"/>
    </location>
</feature>
<feature type="transmembrane region" description="Helical" evidence="1">
    <location>
        <begin position="46"/>
        <end position="73"/>
    </location>
</feature>
<protein>
    <submittedName>
        <fullName evidence="3">Uncharacterized protein LOC136074940 isoform X2</fullName>
    </submittedName>
</protein>
<evidence type="ECO:0000313" key="3">
    <source>
        <dbReference type="RefSeq" id="XP_065643213.1"/>
    </source>
</evidence>
<keyword evidence="1" id="KW-1133">Transmembrane helix</keyword>
<organism evidence="2 3">
    <name type="scientific">Hydra vulgaris</name>
    <name type="common">Hydra</name>
    <name type="synonym">Hydra attenuata</name>
    <dbReference type="NCBI Taxonomy" id="6087"/>
    <lineage>
        <taxon>Eukaryota</taxon>
        <taxon>Metazoa</taxon>
        <taxon>Cnidaria</taxon>
        <taxon>Hydrozoa</taxon>
        <taxon>Hydroidolina</taxon>
        <taxon>Anthoathecata</taxon>
        <taxon>Aplanulata</taxon>
        <taxon>Hydridae</taxon>
        <taxon>Hydra</taxon>
    </lineage>
</organism>
<dbReference type="PANTHER" id="PTHR33444">
    <property type="entry name" value="SI:DKEY-19B23.12-RELATED"/>
    <property type="match status" value="1"/>
</dbReference>
<evidence type="ECO:0000313" key="2">
    <source>
        <dbReference type="Proteomes" id="UP001652625"/>
    </source>
</evidence>
<reference evidence="2" key="1">
    <citation type="submission" date="2025-05" db="UniProtKB">
        <authorList>
            <consortium name="RefSeq"/>
        </authorList>
    </citation>
    <scope>NUCLEOTIDE SEQUENCE [LARGE SCALE GENOMIC DNA]</scope>
</reference>
<evidence type="ECO:0000256" key="1">
    <source>
        <dbReference type="SAM" id="Phobius"/>
    </source>
</evidence>
<gene>
    <name evidence="3" type="primary">LOC136074940</name>
</gene>
<proteinExistence type="predicted"/>
<dbReference type="PANTHER" id="PTHR33444:SF2">
    <property type="entry name" value="MARVEL DOMAIN-CONTAINING PROTEIN"/>
    <property type="match status" value="1"/>
</dbReference>